<dbReference type="InterPro" id="IPR015424">
    <property type="entry name" value="PyrdxlP-dep_Trfase"/>
</dbReference>
<dbReference type="Gene3D" id="3.40.640.10">
    <property type="entry name" value="Type I PLP-dependent aspartate aminotransferase-like (Major domain)"/>
    <property type="match status" value="1"/>
</dbReference>
<comment type="cofactor">
    <cofactor evidence="1">
        <name>pyridoxal 5'-phosphate</name>
        <dbReference type="ChEBI" id="CHEBI:597326"/>
    </cofactor>
</comment>
<evidence type="ECO:0000256" key="2">
    <source>
        <dbReference type="ARBA" id="ARBA00004514"/>
    </source>
</evidence>
<evidence type="ECO:0000256" key="6">
    <source>
        <dbReference type="ARBA" id="ARBA00037407"/>
    </source>
</evidence>
<evidence type="ECO:0000313" key="11">
    <source>
        <dbReference type="Proteomes" id="UP000053766"/>
    </source>
</evidence>
<name>A0A0D8XFF5_DICVI</name>
<dbReference type="InterPro" id="IPR000192">
    <property type="entry name" value="Aminotrans_V_dom"/>
</dbReference>
<reference evidence="11" key="2">
    <citation type="journal article" date="2016" name="Sci. Rep.">
        <title>Dictyocaulus viviparus genome, variome and transcriptome elucidate lungworm biology and support future intervention.</title>
        <authorList>
            <person name="McNulty S.N."/>
            <person name="Strube C."/>
            <person name="Rosa B.A."/>
            <person name="Martin J.C."/>
            <person name="Tyagi R."/>
            <person name="Choi Y.J."/>
            <person name="Wang Q."/>
            <person name="Hallsworth Pepin K."/>
            <person name="Zhang X."/>
            <person name="Ozersky P."/>
            <person name="Wilson R.K."/>
            <person name="Sternberg P.W."/>
            <person name="Gasser R.B."/>
            <person name="Mitreva M."/>
        </authorList>
    </citation>
    <scope>NUCLEOTIDE SEQUENCE [LARGE SCALE GENOMIC DNA]</scope>
    <source>
        <strain evidence="11">HannoverDv2000</strain>
    </source>
</reference>
<dbReference type="Proteomes" id="UP000053766">
    <property type="component" value="Unassembled WGS sequence"/>
</dbReference>
<dbReference type="PANTHER" id="PTHR11601:SF62">
    <property type="entry name" value="SELENOCYSTEINE LYASE"/>
    <property type="match status" value="1"/>
</dbReference>
<evidence type="ECO:0000259" key="9">
    <source>
        <dbReference type="Pfam" id="PF00266"/>
    </source>
</evidence>
<dbReference type="Pfam" id="PF00266">
    <property type="entry name" value="Aminotran_5"/>
    <property type="match status" value="1"/>
</dbReference>
<organism evidence="10 11">
    <name type="scientific">Dictyocaulus viviparus</name>
    <name type="common">Bovine lungworm</name>
    <dbReference type="NCBI Taxonomy" id="29172"/>
    <lineage>
        <taxon>Eukaryota</taxon>
        <taxon>Metazoa</taxon>
        <taxon>Ecdysozoa</taxon>
        <taxon>Nematoda</taxon>
        <taxon>Chromadorea</taxon>
        <taxon>Rhabditida</taxon>
        <taxon>Rhabditina</taxon>
        <taxon>Rhabditomorpha</taxon>
        <taxon>Strongyloidea</taxon>
        <taxon>Metastrongylidae</taxon>
        <taxon>Dictyocaulus</taxon>
    </lineage>
</organism>
<dbReference type="PANTHER" id="PTHR11601">
    <property type="entry name" value="CYSTEINE DESULFURYLASE FAMILY MEMBER"/>
    <property type="match status" value="1"/>
</dbReference>
<keyword evidence="10" id="KW-0032">Aminotransferase</keyword>
<evidence type="ECO:0000256" key="3">
    <source>
        <dbReference type="ARBA" id="ARBA00011738"/>
    </source>
</evidence>
<dbReference type="OrthoDB" id="10250117at2759"/>
<keyword evidence="5 10" id="KW-0808">Transferase</keyword>
<keyword evidence="11" id="KW-1185">Reference proteome</keyword>
<reference evidence="10 11" key="1">
    <citation type="submission" date="2013-11" db="EMBL/GenBank/DDBJ databases">
        <title>Draft genome of the bovine lungworm Dictyocaulus viviparus.</title>
        <authorList>
            <person name="Mitreva M."/>
        </authorList>
    </citation>
    <scope>NUCLEOTIDE SEQUENCE [LARGE SCALE GENOMIC DNA]</scope>
    <source>
        <strain evidence="10 11">HannoverDv2000</strain>
    </source>
</reference>
<dbReference type="InterPro" id="IPR015421">
    <property type="entry name" value="PyrdxlP-dep_Trfase_major"/>
</dbReference>
<keyword evidence="4" id="KW-0963">Cytoplasm</keyword>
<evidence type="ECO:0000256" key="4">
    <source>
        <dbReference type="ARBA" id="ARBA00022490"/>
    </source>
</evidence>
<sequence length="221" mass="24316">MLANNETGVLQPIAELCDVVRQASRKYDSEVFLHTDACQAVGKIDVNINELKVDAVTISGHKFYGPRNGALVTRSKFAIQLIPMLQGGGQEGNLRSGTENTPMIMGLGAAANSCDSNKAESLLRSIRDYFERQLQQYLPDQHVVNFSSSPRLPNTSSVTFPKYTHTSKHLMKKCKTFYASTGAACHSEIVSPILMACGLPQELAERTIRFSFGRDNTKDDV</sequence>
<comment type="subcellular location">
    <subcellularLocation>
        <location evidence="2">Cytoplasm</location>
        <location evidence="2">Cytosol</location>
    </subcellularLocation>
</comment>
<protein>
    <recommendedName>
        <fullName evidence="8">Selenocysteine lyase</fullName>
        <ecNumber evidence="7">4.4.1.16</ecNumber>
    </recommendedName>
</protein>
<dbReference type="EC" id="4.4.1.16" evidence="7"/>
<evidence type="ECO:0000256" key="7">
    <source>
        <dbReference type="ARBA" id="ARBA00039054"/>
    </source>
</evidence>
<proteinExistence type="predicted"/>
<gene>
    <name evidence="10" type="ORF">DICVIV_10617</name>
</gene>
<evidence type="ECO:0000256" key="1">
    <source>
        <dbReference type="ARBA" id="ARBA00001933"/>
    </source>
</evidence>
<dbReference type="GO" id="GO:0005829">
    <property type="term" value="C:cytosol"/>
    <property type="evidence" value="ECO:0007669"/>
    <property type="project" value="UniProtKB-SubCell"/>
</dbReference>
<comment type="function">
    <text evidence="6">Catalyzes the decomposition of L-selenocysteine to L-alanine and elemental selenium.</text>
</comment>
<evidence type="ECO:0000256" key="5">
    <source>
        <dbReference type="ARBA" id="ARBA00022679"/>
    </source>
</evidence>
<evidence type="ECO:0000256" key="8">
    <source>
        <dbReference type="ARBA" id="ARBA00040554"/>
    </source>
</evidence>
<dbReference type="AlphaFoldDB" id="A0A0D8XFF5"/>
<dbReference type="EMBL" id="KN716566">
    <property type="protein sequence ID" value="KJH43370.1"/>
    <property type="molecule type" value="Genomic_DNA"/>
</dbReference>
<dbReference type="GO" id="GO:0009000">
    <property type="term" value="F:selenocysteine lyase activity"/>
    <property type="evidence" value="ECO:0007669"/>
    <property type="project" value="UniProtKB-EC"/>
</dbReference>
<feature type="domain" description="Aminotransferase class V" evidence="9">
    <location>
        <begin position="3"/>
        <end position="221"/>
    </location>
</feature>
<dbReference type="SUPFAM" id="SSF53383">
    <property type="entry name" value="PLP-dependent transferases"/>
    <property type="match status" value="1"/>
</dbReference>
<evidence type="ECO:0000313" key="10">
    <source>
        <dbReference type="EMBL" id="KJH43370.1"/>
    </source>
</evidence>
<dbReference type="STRING" id="29172.A0A0D8XFF5"/>
<dbReference type="InterPro" id="IPR015422">
    <property type="entry name" value="PyrdxlP-dep_Trfase_small"/>
</dbReference>
<accession>A0A0D8XFF5</accession>
<dbReference type="GO" id="GO:0008483">
    <property type="term" value="F:transaminase activity"/>
    <property type="evidence" value="ECO:0007669"/>
    <property type="project" value="UniProtKB-KW"/>
</dbReference>
<dbReference type="Gene3D" id="3.90.1150.10">
    <property type="entry name" value="Aspartate Aminotransferase, domain 1"/>
    <property type="match status" value="1"/>
</dbReference>
<comment type="subunit">
    <text evidence="3">Homodimer.</text>
</comment>